<dbReference type="Pfam" id="PF13359">
    <property type="entry name" value="DDE_Tnp_4"/>
    <property type="match status" value="1"/>
</dbReference>
<evidence type="ECO:0000256" key="1">
    <source>
        <dbReference type="ARBA" id="ARBA00001968"/>
    </source>
</evidence>
<evidence type="ECO:0000259" key="3">
    <source>
        <dbReference type="Pfam" id="PF13359"/>
    </source>
</evidence>
<dbReference type="AlphaFoldDB" id="A0A8K1CJ41"/>
<evidence type="ECO:0000313" key="5">
    <source>
        <dbReference type="Proteomes" id="UP000794436"/>
    </source>
</evidence>
<proteinExistence type="predicted"/>
<evidence type="ECO:0000313" key="4">
    <source>
        <dbReference type="EMBL" id="TMW63873.1"/>
    </source>
</evidence>
<dbReference type="OrthoDB" id="109201at2759"/>
<dbReference type="EMBL" id="SPLM01000044">
    <property type="protein sequence ID" value="TMW63873.1"/>
    <property type="molecule type" value="Genomic_DNA"/>
</dbReference>
<accession>A0A8K1CJ41</accession>
<comment type="cofactor">
    <cofactor evidence="1">
        <name>a divalent metal cation</name>
        <dbReference type="ChEBI" id="CHEBI:60240"/>
    </cofactor>
</comment>
<keyword evidence="2" id="KW-0479">Metal-binding</keyword>
<organism evidence="4 5">
    <name type="scientific">Pythium oligandrum</name>
    <name type="common">Mycoparasitic fungus</name>
    <dbReference type="NCBI Taxonomy" id="41045"/>
    <lineage>
        <taxon>Eukaryota</taxon>
        <taxon>Sar</taxon>
        <taxon>Stramenopiles</taxon>
        <taxon>Oomycota</taxon>
        <taxon>Peronosporomycetes</taxon>
        <taxon>Pythiales</taxon>
        <taxon>Pythiaceae</taxon>
        <taxon>Pythium</taxon>
    </lineage>
</organism>
<dbReference type="InterPro" id="IPR027806">
    <property type="entry name" value="HARBI1_dom"/>
</dbReference>
<dbReference type="GO" id="GO:0046872">
    <property type="term" value="F:metal ion binding"/>
    <property type="evidence" value="ECO:0007669"/>
    <property type="project" value="UniProtKB-KW"/>
</dbReference>
<name>A0A8K1CJ41_PYTOL</name>
<dbReference type="Proteomes" id="UP000794436">
    <property type="component" value="Unassembled WGS sequence"/>
</dbReference>
<sequence>MEYSSFGRLLRVIAPSLEINIKQSMRSSHGGYPLCKTGMLQAYLRWLAGGKVQDIRIITGVSMSTFYRLIRRVMAASNNAKELGPVFPLSEDQMQAEVPRLLRKAHLAFFKDVSARLMVGYARFAYQNAISADELLLFSLVIVNGGMNDVQAFKQWTLSSVLDRIDDPYFVVGDNPYTQSRVVMTPNNQSQLKGKKERDIYNFYVSQLRIRVEMAFGILVNKWCILKNPLAIDLNDWPSVIVSCIRLHNFCINERLSRDDDVDLDSLLQDVRQTTGSVCVAYSESQEEQGLHS</sequence>
<protein>
    <recommendedName>
        <fullName evidence="3">DDE Tnp4 domain-containing protein</fullName>
    </recommendedName>
</protein>
<gene>
    <name evidence="4" type="ORF">Poli38472_014783</name>
</gene>
<evidence type="ECO:0000256" key="2">
    <source>
        <dbReference type="ARBA" id="ARBA00022723"/>
    </source>
</evidence>
<feature type="domain" description="DDE Tnp4" evidence="3">
    <location>
        <begin position="125"/>
        <end position="249"/>
    </location>
</feature>
<keyword evidence="5" id="KW-1185">Reference proteome</keyword>
<reference evidence="4" key="1">
    <citation type="submission" date="2019-03" db="EMBL/GenBank/DDBJ databases">
        <title>Long read genome sequence of the mycoparasitic Pythium oligandrum ATCC 38472 isolated from sugarbeet rhizosphere.</title>
        <authorList>
            <person name="Gaulin E."/>
        </authorList>
    </citation>
    <scope>NUCLEOTIDE SEQUENCE</scope>
    <source>
        <strain evidence="4">ATCC 38472_TT</strain>
    </source>
</reference>
<comment type="caution">
    <text evidence="4">The sequence shown here is derived from an EMBL/GenBank/DDBJ whole genome shotgun (WGS) entry which is preliminary data.</text>
</comment>